<proteinExistence type="predicted"/>
<feature type="compositionally biased region" description="Polar residues" evidence="1">
    <location>
        <begin position="89"/>
        <end position="98"/>
    </location>
</feature>
<dbReference type="EMBL" id="JAADJG010000125">
    <property type="protein sequence ID" value="KAF4454431.1"/>
    <property type="molecule type" value="Genomic_DNA"/>
</dbReference>
<feature type="region of interest" description="Disordered" evidence="1">
    <location>
        <begin position="71"/>
        <end position="133"/>
    </location>
</feature>
<dbReference type="AlphaFoldDB" id="A0A8H4KPZ1"/>
<evidence type="ECO:0000313" key="3">
    <source>
        <dbReference type="Proteomes" id="UP000605986"/>
    </source>
</evidence>
<accession>A0A8H4KPZ1</accession>
<feature type="compositionally biased region" description="Polar residues" evidence="1">
    <location>
        <begin position="71"/>
        <end position="82"/>
    </location>
</feature>
<organism evidence="2 3">
    <name type="scientific">Fusarium austroafricanum</name>
    <dbReference type="NCBI Taxonomy" id="2364996"/>
    <lineage>
        <taxon>Eukaryota</taxon>
        <taxon>Fungi</taxon>
        <taxon>Dikarya</taxon>
        <taxon>Ascomycota</taxon>
        <taxon>Pezizomycotina</taxon>
        <taxon>Sordariomycetes</taxon>
        <taxon>Hypocreomycetidae</taxon>
        <taxon>Hypocreales</taxon>
        <taxon>Nectriaceae</taxon>
        <taxon>Fusarium</taxon>
        <taxon>Fusarium concolor species complex</taxon>
    </lineage>
</organism>
<gene>
    <name evidence="2" type="ORF">F53441_3058</name>
</gene>
<keyword evidence="3" id="KW-1185">Reference proteome</keyword>
<comment type="caution">
    <text evidence="2">The sequence shown here is derived from an EMBL/GenBank/DDBJ whole genome shotgun (WGS) entry which is preliminary data.</text>
</comment>
<evidence type="ECO:0000256" key="1">
    <source>
        <dbReference type="SAM" id="MobiDB-lite"/>
    </source>
</evidence>
<reference evidence="2" key="1">
    <citation type="submission" date="2020-01" db="EMBL/GenBank/DDBJ databases">
        <title>Identification and distribution of gene clusters putatively required for synthesis of sphingolipid metabolism inhibitors in phylogenetically diverse species of the filamentous fungus Fusarium.</title>
        <authorList>
            <person name="Kim H.-S."/>
            <person name="Busman M."/>
            <person name="Brown D.W."/>
            <person name="Divon H."/>
            <person name="Uhlig S."/>
            <person name="Proctor R.H."/>
        </authorList>
    </citation>
    <scope>NUCLEOTIDE SEQUENCE</scope>
    <source>
        <strain evidence="2">NRRL 53441</strain>
    </source>
</reference>
<dbReference type="OrthoDB" id="6486656at2759"/>
<protein>
    <submittedName>
        <fullName evidence="2">Putative transcriptional regulatory protein C3C7.04</fullName>
    </submittedName>
</protein>
<evidence type="ECO:0000313" key="2">
    <source>
        <dbReference type="EMBL" id="KAF4454431.1"/>
    </source>
</evidence>
<name>A0A8H4KPZ1_9HYPO</name>
<dbReference type="Proteomes" id="UP000605986">
    <property type="component" value="Unassembled WGS sequence"/>
</dbReference>
<sequence>MSPQAAITSRVCYAAMYEARFRELDALCQKLQVVATQLTQAVAKLPQGSCEKSCPHHSPCASAGVASQTRQYLGPTSVSESGDNLAVQDISQSQPNDGNQHERNGDSGHTTHHGSLGTNALKSLVNDSYGIPK</sequence>